<sequence>MWYGDMLYVACTDRIKLFSFKHIFSADTSADCAARIGKYGAKYCASGYAYIMLQVGQIVASGPAMTFSTISLDREATPDKLVIGEYSTSPGAGLWRFNLDSSTRLPSSYYYDAWSMPFSSVQGVTTRDTKFWFHSSGGVITSGETIQDNYGKLRFWNGQATSAVKVWTGAYGAESLSYFGDDSSSPDTLFTLSEHPGYRGVIAIQAADFD</sequence>
<organism evidence="1 2">
    <name type="scientific">Dactylosporangium maewongense</name>
    <dbReference type="NCBI Taxonomy" id="634393"/>
    <lineage>
        <taxon>Bacteria</taxon>
        <taxon>Bacillati</taxon>
        <taxon>Actinomycetota</taxon>
        <taxon>Actinomycetes</taxon>
        <taxon>Micromonosporales</taxon>
        <taxon>Micromonosporaceae</taxon>
        <taxon>Dactylosporangium</taxon>
    </lineage>
</organism>
<accession>A0ABP4KWZ1</accession>
<name>A0ABP4KWZ1_9ACTN</name>
<comment type="caution">
    <text evidence="1">The sequence shown here is derived from an EMBL/GenBank/DDBJ whole genome shotgun (WGS) entry which is preliminary data.</text>
</comment>
<dbReference type="EMBL" id="BAAAQD010000004">
    <property type="protein sequence ID" value="GAA1511985.1"/>
    <property type="molecule type" value="Genomic_DNA"/>
</dbReference>
<protein>
    <submittedName>
        <fullName evidence="1">Uncharacterized protein</fullName>
    </submittedName>
</protein>
<keyword evidence="2" id="KW-1185">Reference proteome</keyword>
<dbReference type="Proteomes" id="UP001501470">
    <property type="component" value="Unassembled WGS sequence"/>
</dbReference>
<gene>
    <name evidence="1" type="ORF">GCM10009827_027780</name>
</gene>
<proteinExistence type="predicted"/>
<evidence type="ECO:0000313" key="1">
    <source>
        <dbReference type="EMBL" id="GAA1511985.1"/>
    </source>
</evidence>
<evidence type="ECO:0000313" key="2">
    <source>
        <dbReference type="Proteomes" id="UP001501470"/>
    </source>
</evidence>
<reference evidence="2" key="1">
    <citation type="journal article" date="2019" name="Int. J. Syst. Evol. Microbiol.">
        <title>The Global Catalogue of Microorganisms (GCM) 10K type strain sequencing project: providing services to taxonomists for standard genome sequencing and annotation.</title>
        <authorList>
            <consortium name="The Broad Institute Genomics Platform"/>
            <consortium name="The Broad Institute Genome Sequencing Center for Infectious Disease"/>
            <person name="Wu L."/>
            <person name="Ma J."/>
        </authorList>
    </citation>
    <scope>NUCLEOTIDE SEQUENCE [LARGE SCALE GENOMIC DNA]</scope>
    <source>
        <strain evidence="2">JCM 15933</strain>
    </source>
</reference>